<dbReference type="Pfam" id="PF07714">
    <property type="entry name" value="PK_Tyr_Ser-Thr"/>
    <property type="match status" value="1"/>
</dbReference>
<reference evidence="11" key="1">
    <citation type="journal article" date="2020" name="Ecol. Evol.">
        <title>Genome structure and content of the rice root-knot nematode (Meloidogyne graminicola).</title>
        <authorList>
            <person name="Phan N.T."/>
            <person name="Danchin E.G.J."/>
            <person name="Klopp C."/>
            <person name="Perfus-Barbeoch L."/>
            <person name="Kozlowski D.K."/>
            <person name="Koutsovoulos G.D."/>
            <person name="Lopez-Roques C."/>
            <person name="Bouchez O."/>
            <person name="Zahm M."/>
            <person name="Besnard G."/>
            <person name="Bellafiore S."/>
        </authorList>
    </citation>
    <scope>NUCLEOTIDE SEQUENCE</scope>
    <source>
        <strain evidence="11">VN-18</strain>
    </source>
</reference>
<dbReference type="InterPro" id="IPR011009">
    <property type="entry name" value="Kinase-like_dom_sf"/>
</dbReference>
<keyword evidence="3 7" id="KW-0547">Nucleotide-binding</keyword>
<dbReference type="PRINTS" id="PR00109">
    <property type="entry name" value="TYRKINASE"/>
</dbReference>
<dbReference type="InterPro" id="IPR000095">
    <property type="entry name" value="CRIB_dom"/>
</dbReference>
<dbReference type="FunFam" id="1.10.510.10:FF:000521">
    <property type="entry name" value="Tyrosine-protein kinase pr2"/>
    <property type="match status" value="1"/>
</dbReference>
<dbReference type="OrthoDB" id="4062651at2759"/>
<dbReference type="PROSITE" id="PS50108">
    <property type="entry name" value="CRIB"/>
    <property type="match status" value="1"/>
</dbReference>
<dbReference type="EC" id="2.7.10.2" evidence="1"/>
<organism evidence="11 12">
    <name type="scientific">Meloidogyne graminicola</name>
    <dbReference type="NCBI Taxonomy" id="189291"/>
    <lineage>
        <taxon>Eukaryota</taxon>
        <taxon>Metazoa</taxon>
        <taxon>Ecdysozoa</taxon>
        <taxon>Nematoda</taxon>
        <taxon>Chromadorea</taxon>
        <taxon>Rhabditida</taxon>
        <taxon>Tylenchina</taxon>
        <taxon>Tylenchomorpha</taxon>
        <taxon>Tylenchoidea</taxon>
        <taxon>Meloidogynidae</taxon>
        <taxon>Meloidogyninae</taxon>
        <taxon>Meloidogyne</taxon>
    </lineage>
</organism>
<sequence length="669" mass="76518">MSAIIPQTSLPSIIVDKLKQKLFGGEEKETSKIQQTSPNDRETINSIRHLNHSGHFDNSSQQQILIPLEKISLCKEIGSGEFGSVYQAIWHREGKESIQVAVKRIQLEKFISHPTSFLQEAAIMTKMQNENVICMFGVVLDTKAVMLVSELAICGSLLECLKSKAWHPSLSVDVLCNFALQISNGMKYLGSQRLIHRDLAARNVLVHSLSKVKISDFGLSRSLGYGEEYYRSEFSPSMKLPIAWCAPECINFLRFTSASDVWAYGVLLWEMFTYGNTPWDGLSGSQILYKIDTQHSKLERPEACPFNIYNNLMLKCWEWNAEKRPTFENICNQLPSLMPPLLVSIKDFDCNKKDNMNKNKLNYLNYTKGEIIILLNKNIYDDGLWLGITKASKIGLFLPENTIAFLGAQNPSNYSKEIIKSNENKCLIEKEEKKKERNKNKKNKENDNNERFKMMISEPKGDLRHTCHVGADGRNFGLLNINKNELSITSIVSPPSVRSISPVSTSSTFSLAPPRPPKNSNIHSEMTKSITNNKSINSFEEIQSPLLPPKPPRFRQNNYKDKEIVEYLIPKILDNSSINNKNHLFLPSIFPLNEDEEKQKNEQKEYLIVSNKKEKEIKEEEEIDNEEYLRPPSICIEQINNNNNNGNVIKEEYNNNNINLFKIENEQKK</sequence>
<dbReference type="PANTHER" id="PTHR24418">
    <property type="entry name" value="TYROSINE-PROTEIN KINASE"/>
    <property type="match status" value="1"/>
</dbReference>
<feature type="domain" description="CRIB" evidence="10">
    <location>
        <begin position="456"/>
        <end position="470"/>
    </location>
</feature>
<accession>A0A8S9ZYQ6</accession>
<dbReference type="EMBL" id="JABEBT010000013">
    <property type="protein sequence ID" value="KAF7638275.1"/>
    <property type="molecule type" value="Genomic_DNA"/>
</dbReference>
<name>A0A8S9ZYQ6_9BILA</name>
<gene>
    <name evidence="11" type="ORF">Mgra_00002249</name>
</gene>
<evidence type="ECO:0000256" key="1">
    <source>
        <dbReference type="ARBA" id="ARBA00011903"/>
    </source>
</evidence>
<dbReference type="InterPro" id="IPR008266">
    <property type="entry name" value="Tyr_kinase_AS"/>
</dbReference>
<dbReference type="PROSITE" id="PS50011">
    <property type="entry name" value="PROTEIN_KINASE_DOM"/>
    <property type="match status" value="1"/>
</dbReference>
<dbReference type="InterPro" id="IPR001245">
    <property type="entry name" value="Ser-Thr/Tyr_kinase_cat_dom"/>
</dbReference>
<keyword evidence="12" id="KW-1185">Reference proteome</keyword>
<keyword evidence="5 7" id="KW-0067">ATP-binding</keyword>
<evidence type="ECO:0000259" key="10">
    <source>
        <dbReference type="PROSITE" id="PS50108"/>
    </source>
</evidence>
<dbReference type="InterPro" id="IPR000719">
    <property type="entry name" value="Prot_kinase_dom"/>
</dbReference>
<dbReference type="Gene3D" id="3.30.200.20">
    <property type="entry name" value="Phosphorylase Kinase, domain 1"/>
    <property type="match status" value="1"/>
</dbReference>
<dbReference type="Proteomes" id="UP000605970">
    <property type="component" value="Unassembled WGS sequence"/>
</dbReference>
<comment type="caution">
    <text evidence="11">The sequence shown here is derived from an EMBL/GenBank/DDBJ whole genome shotgun (WGS) entry which is preliminary data.</text>
</comment>
<dbReference type="SMART" id="SM00219">
    <property type="entry name" value="TyrKc"/>
    <property type="match status" value="1"/>
</dbReference>
<dbReference type="Gene3D" id="1.10.510.10">
    <property type="entry name" value="Transferase(Phosphotransferase) domain 1"/>
    <property type="match status" value="1"/>
</dbReference>
<evidence type="ECO:0000256" key="6">
    <source>
        <dbReference type="ARBA" id="ARBA00023137"/>
    </source>
</evidence>
<dbReference type="GO" id="GO:0005524">
    <property type="term" value="F:ATP binding"/>
    <property type="evidence" value="ECO:0007669"/>
    <property type="project" value="UniProtKB-UniRule"/>
</dbReference>
<dbReference type="CDD" id="cd00174">
    <property type="entry name" value="SH3"/>
    <property type="match status" value="1"/>
</dbReference>
<evidence type="ECO:0000256" key="3">
    <source>
        <dbReference type="ARBA" id="ARBA00022741"/>
    </source>
</evidence>
<evidence type="ECO:0000256" key="5">
    <source>
        <dbReference type="ARBA" id="ARBA00022840"/>
    </source>
</evidence>
<keyword evidence="4" id="KW-0418">Kinase</keyword>
<protein>
    <recommendedName>
        <fullName evidence="1">non-specific protein-tyrosine kinase</fullName>
        <ecNumber evidence="1">2.7.10.2</ecNumber>
    </recommendedName>
</protein>
<dbReference type="PROSITE" id="PS00107">
    <property type="entry name" value="PROTEIN_KINASE_ATP"/>
    <property type="match status" value="1"/>
</dbReference>
<evidence type="ECO:0000256" key="8">
    <source>
        <dbReference type="SAM" id="MobiDB-lite"/>
    </source>
</evidence>
<dbReference type="PROSITE" id="PS00109">
    <property type="entry name" value="PROTEIN_KINASE_TYR"/>
    <property type="match status" value="1"/>
</dbReference>
<keyword evidence="6" id="KW-0829">Tyrosine-protein kinase</keyword>
<evidence type="ECO:0000256" key="7">
    <source>
        <dbReference type="PROSITE-ProRule" id="PRU10141"/>
    </source>
</evidence>
<dbReference type="GO" id="GO:0004715">
    <property type="term" value="F:non-membrane spanning protein tyrosine kinase activity"/>
    <property type="evidence" value="ECO:0007669"/>
    <property type="project" value="UniProtKB-EC"/>
</dbReference>
<dbReference type="AlphaFoldDB" id="A0A8S9ZYQ6"/>
<feature type="region of interest" description="Disordered" evidence="8">
    <location>
        <begin position="502"/>
        <end position="523"/>
    </location>
</feature>
<dbReference type="InterPro" id="IPR050198">
    <property type="entry name" value="Non-receptor_tyrosine_kinases"/>
</dbReference>
<proteinExistence type="predicted"/>
<keyword evidence="2" id="KW-0808">Transferase</keyword>
<evidence type="ECO:0000256" key="4">
    <source>
        <dbReference type="ARBA" id="ARBA00022777"/>
    </source>
</evidence>
<evidence type="ECO:0000256" key="2">
    <source>
        <dbReference type="ARBA" id="ARBA00022679"/>
    </source>
</evidence>
<evidence type="ECO:0000313" key="11">
    <source>
        <dbReference type="EMBL" id="KAF7638275.1"/>
    </source>
</evidence>
<evidence type="ECO:0000313" key="12">
    <source>
        <dbReference type="Proteomes" id="UP000605970"/>
    </source>
</evidence>
<dbReference type="InterPro" id="IPR017441">
    <property type="entry name" value="Protein_kinase_ATP_BS"/>
</dbReference>
<dbReference type="SUPFAM" id="SSF56112">
    <property type="entry name" value="Protein kinase-like (PK-like)"/>
    <property type="match status" value="1"/>
</dbReference>
<evidence type="ECO:0000259" key="9">
    <source>
        <dbReference type="PROSITE" id="PS50011"/>
    </source>
</evidence>
<feature type="binding site" evidence="7">
    <location>
        <position position="103"/>
    </location>
    <ligand>
        <name>ATP</name>
        <dbReference type="ChEBI" id="CHEBI:30616"/>
    </ligand>
</feature>
<feature type="domain" description="Protein kinase" evidence="9">
    <location>
        <begin position="71"/>
        <end position="337"/>
    </location>
</feature>
<dbReference type="InterPro" id="IPR020635">
    <property type="entry name" value="Tyr_kinase_cat_dom"/>
</dbReference>